<sequence length="363" mass="39787">MEPIKEQSSSGPAMARSKLRYPLRSASKVRDEKSASATPEMPTSSSSRRVRAVSNVSKSVSVIELSGKDKSAKPPRRLSIPAKSTTSPLPRPARSITPITEARVKKSANGQGKTDTTVSNVSKSTANRRKFSVLESASYWISQIKLSESASNHLISIGFFKLAMESGCEPLQLLRDKLKLYARQHNLLDFGEPAKELLRSYNILEELEQYEASVTCSQVSESFDKDSQASSTTESGSLKPKSLSSANIQGSSAPEAAKKESVPKKNPAMKTRASYNRRSTNSITESKNNLQKRLPRTSKQEPNKEKGMVKNSEKPTASGKCEKGSVDPSPTSEIHEEGKENMIYVDSLQNHPMAKSSDSFLRE</sequence>
<dbReference type="EMBL" id="CM056810">
    <property type="protein sequence ID" value="KAJ8643952.1"/>
    <property type="molecule type" value="Genomic_DNA"/>
</dbReference>
<gene>
    <name evidence="1" type="ORF">MRB53_005700</name>
</gene>
<keyword evidence="2" id="KW-1185">Reference proteome</keyword>
<proteinExistence type="predicted"/>
<name>A0ACC2MFQ6_PERAE</name>
<evidence type="ECO:0000313" key="1">
    <source>
        <dbReference type="EMBL" id="KAJ8643952.1"/>
    </source>
</evidence>
<evidence type="ECO:0000313" key="2">
    <source>
        <dbReference type="Proteomes" id="UP001234297"/>
    </source>
</evidence>
<reference evidence="1 2" key="1">
    <citation type="journal article" date="2022" name="Hortic Res">
        <title>A haplotype resolved chromosomal level avocado genome allows analysis of novel avocado genes.</title>
        <authorList>
            <person name="Nath O."/>
            <person name="Fletcher S.J."/>
            <person name="Hayward A."/>
            <person name="Shaw L.M."/>
            <person name="Masouleh A.K."/>
            <person name="Furtado A."/>
            <person name="Henry R.J."/>
            <person name="Mitter N."/>
        </authorList>
    </citation>
    <scope>NUCLEOTIDE SEQUENCE [LARGE SCALE GENOMIC DNA]</scope>
    <source>
        <strain evidence="2">cv. Hass</strain>
    </source>
</reference>
<organism evidence="1 2">
    <name type="scientific">Persea americana</name>
    <name type="common">Avocado</name>
    <dbReference type="NCBI Taxonomy" id="3435"/>
    <lineage>
        <taxon>Eukaryota</taxon>
        <taxon>Viridiplantae</taxon>
        <taxon>Streptophyta</taxon>
        <taxon>Embryophyta</taxon>
        <taxon>Tracheophyta</taxon>
        <taxon>Spermatophyta</taxon>
        <taxon>Magnoliopsida</taxon>
        <taxon>Magnoliidae</taxon>
        <taxon>Laurales</taxon>
        <taxon>Lauraceae</taxon>
        <taxon>Persea</taxon>
    </lineage>
</organism>
<comment type="caution">
    <text evidence="1">The sequence shown here is derived from an EMBL/GenBank/DDBJ whole genome shotgun (WGS) entry which is preliminary data.</text>
</comment>
<dbReference type="Proteomes" id="UP001234297">
    <property type="component" value="Chromosome 2"/>
</dbReference>
<protein>
    <submittedName>
        <fullName evidence="1">Uncharacterized protein</fullName>
    </submittedName>
</protein>
<accession>A0ACC2MFQ6</accession>